<keyword evidence="1" id="KW-0472">Membrane</keyword>
<evidence type="ECO:0000313" key="3">
    <source>
        <dbReference type="Proteomes" id="UP001301012"/>
    </source>
</evidence>
<name>A0ABT7ECC8_9FIRM</name>
<keyword evidence="1" id="KW-1133">Transmembrane helix</keyword>
<keyword evidence="3" id="KW-1185">Reference proteome</keyword>
<evidence type="ECO:0000256" key="1">
    <source>
        <dbReference type="SAM" id="Phobius"/>
    </source>
</evidence>
<sequence>MNFNKITKKFIGVFIIIIIGIFINKIVIRPVEVEINNLENKKVKTITNEQKKEIKYKKENDDLVLKIENEFSKFIDVLYVNKFLEWDENNNEFINIELKVSGSIEELLKLNDEIKKIKGNNSIQNIQINKKNTNNVEIKDEIKVDIIECIMTLRVG</sequence>
<dbReference type="EMBL" id="JASKYM010000003">
    <property type="protein sequence ID" value="MDK2563586.1"/>
    <property type="molecule type" value="Genomic_DNA"/>
</dbReference>
<feature type="transmembrane region" description="Helical" evidence="1">
    <location>
        <begin position="10"/>
        <end position="28"/>
    </location>
</feature>
<keyword evidence="1" id="KW-0812">Transmembrane</keyword>
<protein>
    <recommendedName>
        <fullName evidence="4">SpoIIIAH-like family protein</fullName>
    </recommendedName>
</protein>
<evidence type="ECO:0008006" key="4">
    <source>
        <dbReference type="Google" id="ProtNLM"/>
    </source>
</evidence>
<dbReference type="Proteomes" id="UP001301012">
    <property type="component" value="Unassembled WGS sequence"/>
</dbReference>
<reference evidence="2 3" key="1">
    <citation type="submission" date="2023-05" db="EMBL/GenBank/DDBJ databases">
        <title>Rombocin, a short stable natural nisin variant, displays selective antimicrobial activity against Listeria monocytogenes and employs dual mode of action to kill target bacterial strains.</title>
        <authorList>
            <person name="Wambui J."/>
            <person name="Stephan R."/>
            <person name="Kuipers O.P."/>
        </authorList>
    </citation>
    <scope>NUCLEOTIDE SEQUENCE [LARGE SCALE GENOMIC DNA]</scope>
    <source>
        <strain evidence="2 3">RC002</strain>
    </source>
</reference>
<evidence type="ECO:0000313" key="2">
    <source>
        <dbReference type="EMBL" id="MDK2563586.1"/>
    </source>
</evidence>
<accession>A0ABT7ECC8</accession>
<comment type="caution">
    <text evidence="2">The sequence shown here is derived from an EMBL/GenBank/DDBJ whole genome shotgun (WGS) entry which is preliminary data.</text>
</comment>
<proteinExistence type="predicted"/>
<organism evidence="2 3">
    <name type="scientific">Romboutsia sedimentorum</name>
    <dbReference type="NCBI Taxonomy" id="1368474"/>
    <lineage>
        <taxon>Bacteria</taxon>
        <taxon>Bacillati</taxon>
        <taxon>Bacillota</taxon>
        <taxon>Clostridia</taxon>
        <taxon>Peptostreptococcales</taxon>
        <taxon>Peptostreptococcaceae</taxon>
        <taxon>Romboutsia</taxon>
    </lineage>
</organism>
<gene>
    <name evidence="2" type="ORF">QOZ84_08490</name>
</gene>
<dbReference type="RefSeq" id="WP_284132533.1">
    <property type="nucleotide sequence ID" value="NZ_JASKYM010000003.1"/>
</dbReference>